<sequence length="814" mass="90731">MIITLVRRRSLALLECWDLPLDRRETELLLARRLQVMGADLGLVPPGPARQRLTCFGYSGPPAYYSDPNYYTVATPSYSTTEAAKYYSDPSYSTKAPEYYTTAAPSYYVDPSYYTAAVPSYYSAPSYTATYYAKAAPEYYTTTAASYAKSYGYIQFIVKEVPDTSPQLLDNVLRILLQLLSTWRNGVIAATHRSPQEEPPSTISKLETASALRAVEGLALVMLCQCRLPPRRVLALILKEVKLLLKAFGLTSRDEESVLDVMDSCCASVLDKWSHLLPSSERAALQNVDLQWLSERSSPVWTPGVIDDSANKGSVAANSVSGVDVWSSCLCSFLEKNRVTSHCLSATANAWTIVFTRLNSLYIVVDPTPVSDNRASLLRSAATVKRPVNERDVYLHLWKNYVAFACRVVPPSTNPVLRCASPDISLSSSPDGMSTDRSEVRSSGGTVSPSSLYKLIVPLIRCEVTDMRSTVVNALGMINHAANRDLMEELVLYIREALDRKQCNVRRQRRQDALRLHYVNGERNLLHPVVIEFLDGMRQCLELDTDRDSVAGREVRSCFALFVTNLIDCFPLDLCPSLLKRDLRQQLFILFAGWSGKFGRPFGFNSSSAAKEQEPTELELTTVEAMSSVLCCGPCFNSQGLTEDNHSDVYSWLDILLASKNDKVYGLAQETVVILLEFNPDLSPLLDWVVDRRNLRPSLVEKLYPLQPKTGEEFLEVAKRFTDAKLLANRRNWPDAVLGLAATRAADVPIDFIRTLPKPTPTTADTELRKVIKELQSAVKSLKIQATSPPKRPGNEGQLRGESRRESTKLITES</sequence>
<dbReference type="KEGG" id="dpx:DAPPUDRAFT_113271"/>
<protein>
    <submittedName>
        <fullName evidence="2">Uncharacterized protein</fullName>
    </submittedName>
</protein>
<dbReference type="InterPro" id="IPR039867">
    <property type="entry name" value="Furry/Tao3/Mor2"/>
</dbReference>
<dbReference type="AlphaFoldDB" id="E9HEJ4"/>
<dbReference type="OrthoDB" id="6287725at2759"/>
<gene>
    <name evidence="2" type="ORF">DAPPUDRAFT_113271</name>
</gene>
<dbReference type="Proteomes" id="UP000000305">
    <property type="component" value="Unassembled WGS sequence"/>
</dbReference>
<proteinExistence type="predicted"/>
<feature type="compositionally biased region" description="Basic and acidic residues" evidence="1">
    <location>
        <begin position="799"/>
        <end position="808"/>
    </location>
</feature>
<dbReference type="EMBL" id="GL732629">
    <property type="protein sequence ID" value="EFX69867.1"/>
    <property type="molecule type" value="Genomic_DNA"/>
</dbReference>
<dbReference type="PhylomeDB" id="E9HEJ4"/>
<name>E9HEJ4_DAPPU</name>
<evidence type="ECO:0000313" key="2">
    <source>
        <dbReference type="EMBL" id="EFX69867.1"/>
    </source>
</evidence>
<dbReference type="STRING" id="6669.E9HEJ4"/>
<dbReference type="PANTHER" id="PTHR12295">
    <property type="entry name" value="FURRY-RELATED"/>
    <property type="match status" value="1"/>
</dbReference>
<dbReference type="eggNOG" id="KOG1825">
    <property type="taxonomic scope" value="Eukaryota"/>
</dbReference>
<feature type="region of interest" description="Disordered" evidence="1">
    <location>
        <begin position="426"/>
        <end position="447"/>
    </location>
</feature>
<keyword evidence="3" id="KW-1185">Reference proteome</keyword>
<dbReference type="GO" id="GO:0000902">
    <property type="term" value="P:cell morphogenesis"/>
    <property type="evidence" value="ECO:0007669"/>
    <property type="project" value="InterPro"/>
</dbReference>
<reference evidence="2 3" key="1">
    <citation type="journal article" date="2011" name="Science">
        <title>The ecoresponsive genome of Daphnia pulex.</title>
        <authorList>
            <person name="Colbourne J.K."/>
            <person name="Pfrender M.E."/>
            <person name="Gilbert D."/>
            <person name="Thomas W.K."/>
            <person name="Tucker A."/>
            <person name="Oakley T.H."/>
            <person name="Tokishita S."/>
            <person name="Aerts A."/>
            <person name="Arnold G.J."/>
            <person name="Basu M.K."/>
            <person name="Bauer D.J."/>
            <person name="Caceres C.E."/>
            <person name="Carmel L."/>
            <person name="Casola C."/>
            <person name="Choi J.H."/>
            <person name="Detter J.C."/>
            <person name="Dong Q."/>
            <person name="Dusheyko S."/>
            <person name="Eads B.D."/>
            <person name="Frohlich T."/>
            <person name="Geiler-Samerotte K.A."/>
            <person name="Gerlach D."/>
            <person name="Hatcher P."/>
            <person name="Jogdeo S."/>
            <person name="Krijgsveld J."/>
            <person name="Kriventseva E.V."/>
            <person name="Kultz D."/>
            <person name="Laforsch C."/>
            <person name="Lindquist E."/>
            <person name="Lopez J."/>
            <person name="Manak J.R."/>
            <person name="Muller J."/>
            <person name="Pangilinan J."/>
            <person name="Patwardhan R.P."/>
            <person name="Pitluck S."/>
            <person name="Pritham E.J."/>
            <person name="Rechtsteiner A."/>
            <person name="Rho M."/>
            <person name="Rogozin I.B."/>
            <person name="Sakarya O."/>
            <person name="Salamov A."/>
            <person name="Schaack S."/>
            <person name="Shapiro H."/>
            <person name="Shiga Y."/>
            <person name="Skalitzky C."/>
            <person name="Smith Z."/>
            <person name="Souvorov A."/>
            <person name="Sung W."/>
            <person name="Tang Z."/>
            <person name="Tsuchiya D."/>
            <person name="Tu H."/>
            <person name="Vos H."/>
            <person name="Wang M."/>
            <person name="Wolf Y.I."/>
            <person name="Yamagata H."/>
            <person name="Yamada T."/>
            <person name="Ye Y."/>
            <person name="Shaw J.R."/>
            <person name="Andrews J."/>
            <person name="Crease T.J."/>
            <person name="Tang H."/>
            <person name="Lucas S.M."/>
            <person name="Robertson H.M."/>
            <person name="Bork P."/>
            <person name="Koonin E.V."/>
            <person name="Zdobnov E.M."/>
            <person name="Grigoriev I.V."/>
            <person name="Lynch M."/>
            <person name="Boore J.L."/>
        </authorList>
    </citation>
    <scope>NUCLEOTIDE SEQUENCE [LARGE SCALE GENOMIC DNA]</scope>
</reference>
<dbReference type="InParanoid" id="E9HEJ4"/>
<organism evidence="2 3">
    <name type="scientific">Daphnia pulex</name>
    <name type="common">Water flea</name>
    <dbReference type="NCBI Taxonomy" id="6669"/>
    <lineage>
        <taxon>Eukaryota</taxon>
        <taxon>Metazoa</taxon>
        <taxon>Ecdysozoa</taxon>
        <taxon>Arthropoda</taxon>
        <taxon>Crustacea</taxon>
        <taxon>Branchiopoda</taxon>
        <taxon>Diplostraca</taxon>
        <taxon>Cladocera</taxon>
        <taxon>Anomopoda</taxon>
        <taxon>Daphniidae</taxon>
        <taxon>Daphnia</taxon>
    </lineage>
</organism>
<dbReference type="PANTHER" id="PTHR12295:SF30">
    <property type="entry name" value="PROTEIN FURRY"/>
    <property type="match status" value="1"/>
</dbReference>
<evidence type="ECO:0000313" key="3">
    <source>
        <dbReference type="Proteomes" id="UP000000305"/>
    </source>
</evidence>
<feature type="region of interest" description="Disordered" evidence="1">
    <location>
        <begin position="782"/>
        <end position="814"/>
    </location>
</feature>
<evidence type="ECO:0000256" key="1">
    <source>
        <dbReference type="SAM" id="MobiDB-lite"/>
    </source>
</evidence>
<dbReference type="HOGENOM" id="CLU_346917_0_0_1"/>
<accession>E9HEJ4</accession>